<dbReference type="PANTHER" id="PTHR30231">
    <property type="entry name" value="DNA POLYMERASE III SUBUNIT EPSILON"/>
    <property type="match status" value="1"/>
</dbReference>
<comment type="caution">
    <text evidence="5">The sequence shown here is derived from an EMBL/GenBank/DDBJ whole genome shotgun (WGS) entry which is preliminary data.</text>
</comment>
<dbReference type="EMBL" id="JAOQJQ010000004">
    <property type="protein sequence ID" value="MCU6762903.1"/>
    <property type="molecule type" value="Genomic_DNA"/>
</dbReference>
<accession>A0ABT2TL24</accession>
<protein>
    <submittedName>
        <fullName evidence="5">3'-5' exonuclease</fullName>
    </submittedName>
</protein>
<evidence type="ECO:0000256" key="1">
    <source>
        <dbReference type="ARBA" id="ARBA00022722"/>
    </source>
</evidence>
<dbReference type="GO" id="GO:0004527">
    <property type="term" value="F:exonuclease activity"/>
    <property type="evidence" value="ECO:0007669"/>
    <property type="project" value="UniProtKB-KW"/>
</dbReference>
<evidence type="ECO:0000256" key="3">
    <source>
        <dbReference type="ARBA" id="ARBA00022839"/>
    </source>
</evidence>
<dbReference type="PANTHER" id="PTHR30231:SF4">
    <property type="entry name" value="PROTEIN NEN2"/>
    <property type="match status" value="1"/>
</dbReference>
<dbReference type="SUPFAM" id="SSF53098">
    <property type="entry name" value="Ribonuclease H-like"/>
    <property type="match status" value="1"/>
</dbReference>
<name>A0ABT2TL24_9FIRM</name>
<keyword evidence="6" id="KW-1185">Reference proteome</keyword>
<feature type="domain" description="Exonuclease" evidence="4">
    <location>
        <begin position="4"/>
        <end position="169"/>
    </location>
</feature>
<evidence type="ECO:0000313" key="6">
    <source>
        <dbReference type="Proteomes" id="UP001652442"/>
    </source>
</evidence>
<dbReference type="Pfam" id="PF00929">
    <property type="entry name" value="RNase_T"/>
    <property type="match status" value="1"/>
</dbReference>
<dbReference type="InterPro" id="IPR013520">
    <property type="entry name" value="Ribonucl_H"/>
</dbReference>
<dbReference type="Proteomes" id="UP001652442">
    <property type="component" value="Unassembled WGS sequence"/>
</dbReference>
<dbReference type="InterPro" id="IPR006054">
    <property type="entry name" value="DnaQ"/>
</dbReference>
<gene>
    <name evidence="5" type="ORF">OCV88_11230</name>
</gene>
<keyword evidence="2" id="KW-0378">Hydrolase</keyword>
<dbReference type="RefSeq" id="WP_158425559.1">
    <property type="nucleotide sequence ID" value="NZ_JAOQJQ010000004.1"/>
</dbReference>
<dbReference type="CDD" id="cd06127">
    <property type="entry name" value="DEDDh"/>
    <property type="match status" value="1"/>
</dbReference>
<reference evidence="5 6" key="1">
    <citation type="journal article" date="2021" name="ISME Commun">
        <title>Automated analysis of genomic sequences facilitates high-throughput and comprehensive description of bacteria.</title>
        <authorList>
            <person name="Hitch T.C.A."/>
        </authorList>
    </citation>
    <scope>NUCLEOTIDE SEQUENCE [LARGE SCALE GENOMIC DNA]</scope>
    <source>
        <strain evidence="5 6">Sanger_109</strain>
    </source>
</reference>
<evidence type="ECO:0000256" key="2">
    <source>
        <dbReference type="ARBA" id="ARBA00022801"/>
    </source>
</evidence>
<dbReference type="InterPro" id="IPR036397">
    <property type="entry name" value="RNaseH_sf"/>
</dbReference>
<dbReference type="NCBIfam" id="TIGR00573">
    <property type="entry name" value="dnaq"/>
    <property type="match status" value="1"/>
</dbReference>
<evidence type="ECO:0000313" key="5">
    <source>
        <dbReference type="EMBL" id="MCU6762903.1"/>
    </source>
</evidence>
<keyword evidence="3 5" id="KW-0269">Exonuclease</keyword>
<organism evidence="5 6">
    <name type="scientific">Brotonthovivens ammoniilytica</name>
    <dbReference type="NCBI Taxonomy" id="2981725"/>
    <lineage>
        <taxon>Bacteria</taxon>
        <taxon>Bacillati</taxon>
        <taxon>Bacillota</taxon>
        <taxon>Clostridia</taxon>
        <taxon>Lachnospirales</taxon>
        <taxon>Lachnospiraceae</taxon>
        <taxon>Brotonthovivens</taxon>
    </lineage>
</organism>
<evidence type="ECO:0000259" key="4">
    <source>
        <dbReference type="SMART" id="SM00479"/>
    </source>
</evidence>
<sequence length="242" mass="27738">MLDSYVALDLEMTGLNARRDRILEIGAVRVVSHKTTALFQCFVNPHRKLTKQVEALTGISSKMLEGAKEDKEALLKLIEFCGELPLLGHNIIFDYGFLKQCAVNYDINYQKQAVDTLKIARKCLPQLESKRLEYLGRYYGLCSKQKHRALSDAGLTADLFEILQEEYAERYPELFVPRPLQYKAKKQGPLTPAQKRDLMDLISYHKISTDIEIESLTRSEASRMIDQILSACGRRREGREHV</sequence>
<proteinExistence type="predicted"/>
<keyword evidence="1" id="KW-0540">Nuclease</keyword>
<dbReference type="SMART" id="SM00479">
    <property type="entry name" value="EXOIII"/>
    <property type="match status" value="1"/>
</dbReference>
<dbReference type="InterPro" id="IPR012337">
    <property type="entry name" value="RNaseH-like_sf"/>
</dbReference>
<dbReference type="Gene3D" id="3.30.420.10">
    <property type="entry name" value="Ribonuclease H-like superfamily/Ribonuclease H"/>
    <property type="match status" value="1"/>
</dbReference>